<organism evidence="2 3">
    <name type="scientific">Channa argus</name>
    <name type="common">Northern snakehead</name>
    <name type="synonym">Ophicephalus argus</name>
    <dbReference type="NCBI Taxonomy" id="215402"/>
    <lineage>
        <taxon>Eukaryota</taxon>
        <taxon>Metazoa</taxon>
        <taxon>Chordata</taxon>
        <taxon>Craniata</taxon>
        <taxon>Vertebrata</taxon>
        <taxon>Euteleostomi</taxon>
        <taxon>Actinopterygii</taxon>
        <taxon>Neopterygii</taxon>
        <taxon>Teleostei</taxon>
        <taxon>Neoteleostei</taxon>
        <taxon>Acanthomorphata</taxon>
        <taxon>Anabantaria</taxon>
        <taxon>Anabantiformes</taxon>
        <taxon>Channoidei</taxon>
        <taxon>Channidae</taxon>
        <taxon>Channa</taxon>
    </lineage>
</organism>
<name>A0A6G1PJ55_CHAAH</name>
<reference evidence="3" key="2">
    <citation type="submission" date="2019-02" db="EMBL/GenBank/DDBJ databases">
        <title>Opniocepnalus argus Var Kimnra genome.</title>
        <authorList>
            <person name="Zhou C."/>
            <person name="Xiao S."/>
        </authorList>
    </citation>
    <scope>NUCLEOTIDE SEQUENCE [LARGE SCALE GENOMIC DNA]</scope>
</reference>
<dbReference type="EMBL" id="CM015716">
    <property type="protein sequence ID" value="KAF3690361.1"/>
    <property type="molecule type" value="Genomic_DNA"/>
</dbReference>
<feature type="signal peptide" evidence="1">
    <location>
        <begin position="1"/>
        <end position="17"/>
    </location>
</feature>
<evidence type="ECO:0000313" key="2">
    <source>
        <dbReference type="EMBL" id="KAF3690361.1"/>
    </source>
</evidence>
<gene>
    <name evidence="2" type="ORF">EXN66_Car006033</name>
</gene>
<dbReference type="AlphaFoldDB" id="A0A6G1PJ55"/>
<evidence type="ECO:0008006" key="4">
    <source>
        <dbReference type="Google" id="ProtNLM"/>
    </source>
</evidence>
<dbReference type="Proteomes" id="UP000503349">
    <property type="component" value="Chromosome 5"/>
</dbReference>
<proteinExistence type="predicted"/>
<sequence length="70" mass="7781">MLHCPLFLARWLLRCLSQSLLFHVIATKCQRAANNISDLTGCGSVCKAVAGANFSRLRDRMIEDLEVESS</sequence>
<feature type="chain" id="PRO_5026264034" description="Secreted protein" evidence="1">
    <location>
        <begin position="18"/>
        <end position="70"/>
    </location>
</feature>
<keyword evidence="1" id="KW-0732">Signal</keyword>
<evidence type="ECO:0000256" key="1">
    <source>
        <dbReference type="SAM" id="SignalP"/>
    </source>
</evidence>
<accession>A0A6G1PJ55</accession>
<reference evidence="2 3" key="1">
    <citation type="submission" date="2019-02" db="EMBL/GenBank/DDBJ databases">
        <title>Opniocepnalus argus genome.</title>
        <authorList>
            <person name="Zhou C."/>
            <person name="Xiao S."/>
        </authorList>
    </citation>
    <scope>NUCLEOTIDE SEQUENCE [LARGE SCALE GENOMIC DNA]</scope>
    <source>
        <strain evidence="2">OARG1902GOOAL</strain>
        <tissue evidence="2">Muscle</tissue>
    </source>
</reference>
<keyword evidence="3" id="KW-1185">Reference proteome</keyword>
<evidence type="ECO:0000313" key="3">
    <source>
        <dbReference type="Proteomes" id="UP000503349"/>
    </source>
</evidence>
<protein>
    <recommendedName>
        <fullName evidence="4">Secreted protein</fullName>
    </recommendedName>
</protein>